<accession>A0A172TA19</accession>
<feature type="region of interest" description="Disordered" evidence="1">
    <location>
        <begin position="132"/>
        <end position="253"/>
    </location>
</feature>
<keyword evidence="2" id="KW-0812">Transmembrane</keyword>
<dbReference type="PATRIC" id="fig|1182568.3.peg.1730"/>
<feature type="compositionally biased region" description="Pro residues" evidence="1">
    <location>
        <begin position="132"/>
        <end position="153"/>
    </location>
</feature>
<dbReference type="RefSeq" id="WP_064014845.1">
    <property type="nucleotide sequence ID" value="NZ_CP011387.1"/>
</dbReference>
<evidence type="ECO:0000256" key="1">
    <source>
        <dbReference type="SAM" id="MobiDB-lite"/>
    </source>
</evidence>
<dbReference type="OrthoDB" id="68688at2"/>
<name>A0A172TA19_9DEIO</name>
<organism evidence="3 4">
    <name type="scientific">Deinococcus puniceus</name>
    <dbReference type="NCBI Taxonomy" id="1182568"/>
    <lineage>
        <taxon>Bacteria</taxon>
        <taxon>Thermotogati</taxon>
        <taxon>Deinococcota</taxon>
        <taxon>Deinococci</taxon>
        <taxon>Deinococcales</taxon>
        <taxon>Deinococcaceae</taxon>
        <taxon>Deinococcus</taxon>
    </lineage>
</organism>
<proteinExistence type="predicted"/>
<dbReference type="AlphaFoldDB" id="A0A172TA19"/>
<keyword evidence="4" id="KW-1185">Reference proteome</keyword>
<evidence type="ECO:0000256" key="2">
    <source>
        <dbReference type="SAM" id="Phobius"/>
    </source>
</evidence>
<feature type="transmembrane region" description="Helical" evidence="2">
    <location>
        <begin position="350"/>
        <end position="370"/>
    </location>
</feature>
<dbReference type="STRING" id="1182568.SU48_08315"/>
<protein>
    <submittedName>
        <fullName evidence="3">Uncharacterized protein</fullName>
    </submittedName>
</protein>
<evidence type="ECO:0000313" key="3">
    <source>
        <dbReference type="EMBL" id="ANE43777.1"/>
    </source>
</evidence>
<sequence>MTDRAQSALKATGMDETPLASLEKDDALFALTAQTLLFQDGGGTRRVTLRDLTRIHSDQEGMLRVETPAGTALTASLLGFDAARVQAFFAHVRDTTARAKQQAAAPLPTSSLPSGGEKTFVNAPATPAIAVAPPPVAPEFPKPTPSKPEPRTAPPTIVIGDSEAGDEEAGADAPAASPVTRTVVSPAPSTPAPNLTKPTAASAAAPVPPTHTTPPPTTPAPTSQPVVISSSGFSPSSTRPTVPYGSGTASPAAAAATPAPKAAAPKVAAPTVAAPTHPVAAAPTPTAPALQPTAIKTLPTRSASVSGLYAQADAVEALVSRLRILGVVLGVSAIALAFFLFTAGQGLSGIWTLIAGGVGGIALLTLAELARLLVGIARATGNGGGSDNG</sequence>
<dbReference type="EMBL" id="CP011387">
    <property type="protein sequence ID" value="ANE43777.1"/>
    <property type="molecule type" value="Genomic_DNA"/>
</dbReference>
<reference evidence="3 4" key="1">
    <citation type="submission" date="2015-01" db="EMBL/GenBank/DDBJ databases">
        <title>Deinococcus puniceus/DY1/ whole genome sequencing.</title>
        <authorList>
            <person name="Kim M.K."/>
            <person name="Srinivasan S."/>
            <person name="Lee J.-J."/>
        </authorList>
    </citation>
    <scope>NUCLEOTIDE SEQUENCE [LARGE SCALE GENOMIC DNA]</scope>
    <source>
        <strain evidence="3 4">DY1</strain>
    </source>
</reference>
<feature type="compositionally biased region" description="Low complexity" evidence="1">
    <location>
        <begin position="196"/>
        <end position="205"/>
    </location>
</feature>
<evidence type="ECO:0000313" key="4">
    <source>
        <dbReference type="Proteomes" id="UP000077363"/>
    </source>
</evidence>
<feature type="transmembrane region" description="Helical" evidence="2">
    <location>
        <begin position="324"/>
        <end position="344"/>
    </location>
</feature>
<keyword evidence="2" id="KW-0472">Membrane</keyword>
<gene>
    <name evidence="3" type="ORF">SU48_08315</name>
</gene>
<keyword evidence="2" id="KW-1133">Transmembrane helix</keyword>
<dbReference type="KEGG" id="dpu:SU48_08315"/>
<feature type="compositionally biased region" description="Pro residues" evidence="1">
    <location>
        <begin position="206"/>
        <end position="219"/>
    </location>
</feature>
<dbReference type="Proteomes" id="UP000077363">
    <property type="component" value="Chromosome"/>
</dbReference>